<dbReference type="Proteomes" id="UP000064967">
    <property type="component" value="Chromosome"/>
</dbReference>
<evidence type="ECO:0000313" key="1">
    <source>
        <dbReference type="EMBL" id="AKV01964.1"/>
    </source>
</evidence>
<protein>
    <submittedName>
        <fullName evidence="1">Uncharacterized protein</fullName>
    </submittedName>
</protein>
<organism evidence="1 2">
    <name type="scientific">Labilithrix luteola</name>
    <dbReference type="NCBI Taxonomy" id="1391654"/>
    <lineage>
        <taxon>Bacteria</taxon>
        <taxon>Pseudomonadati</taxon>
        <taxon>Myxococcota</taxon>
        <taxon>Polyangia</taxon>
        <taxon>Polyangiales</taxon>
        <taxon>Labilitrichaceae</taxon>
        <taxon>Labilithrix</taxon>
    </lineage>
</organism>
<accession>A0A0K1Q8A9</accession>
<dbReference type="AlphaFoldDB" id="A0A0K1Q8A9"/>
<dbReference type="KEGG" id="llu:AKJ09_08627"/>
<evidence type="ECO:0000313" key="2">
    <source>
        <dbReference type="Proteomes" id="UP000064967"/>
    </source>
</evidence>
<keyword evidence="2" id="KW-1185">Reference proteome</keyword>
<reference evidence="1 2" key="1">
    <citation type="submission" date="2015-08" db="EMBL/GenBank/DDBJ databases">
        <authorList>
            <person name="Babu N.S."/>
            <person name="Beckwith C.J."/>
            <person name="Beseler K.G."/>
            <person name="Brison A."/>
            <person name="Carone J.V."/>
            <person name="Caskin T.P."/>
            <person name="Diamond M."/>
            <person name="Durham M.E."/>
            <person name="Foxe J.M."/>
            <person name="Go M."/>
            <person name="Henderson B.A."/>
            <person name="Jones I.B."/>
            <person name="McGettigan J.A."/>
            <person name="Micheletti S.J."/>
            <person name="Nasrallah M.E."/>
            <person name="Ortiz D."/>
            <person name="Piller C.R."/>
            <person name="Privatt S.R."/>
            <person name="Schneider S.L."/>
            <person name="Sharp S."/>
            <person name="Smith T.C."/>
            <person name="Stanton J.D."/>
            <person name="Ullery H.E."/>
            <person name="Wilson R.J."/>
            <person name="Serrano M.G."/>
            <person name="Buck G."/>
            <person name="Lee V."/>
            <person name="Wang Y."/>
            <person name="Carvalho R."/>
            <person name="Voegtly L."/>
            <person name="Shi R."/>
            <person name="Duckworth R."/>
            <person name="Johnson A."/>
            <person name="Loviza R."/>
            <person name="Walstead R."/>
            <person name="Shah Z."/>
            <person name="Kiflezghi M."/>
            <person name="Wade K."/>
            <person name="Ball S.L."/>
            <person name="Bradley K.W."/>
            <person name="Asai D.J."/>
            <person name="Bowman C.A."/>
            <person name="Russell D.A."/>
            <person name="Pope W.H."/>
            <person name="Jacobs-Sera D."/>
            <person name="Hendrix R.W."/>
            <person name="Hatfull G.F."/>
        </authorList>
    </citation>
    <scope>NUCLEOTIDE SEQUENCE [LARGE SCALE GENOMIC DNA]</scope>
    <source>
        <strain evidence="1 2">DSM 27648</strain>
    </source>
</reference>
<proteinExistence type="predicted"/>
<dbReference type="EMBL" id="CP012333">
    <property type="protein sequence ID" value="AKV01964.1"/>
    <property type="molecule type" value="Genomic_DNA"/>
</dbReference>
<gene>
    <name evidence="1" type="ORF">AKJ09_08627</name>
</gene>
<name>A0A0K1Q8A9_9BACT</name>
<sequence length="215" mass="22363">MPPAPSFYCRKGAFCDDFEGAFPIALWTERFAVGNASTSLASISATSGAHSLEVTSNDATSAGYLRFAGKTVGTDWAGVAQFAFRASSLPVTSLAGPAIAVIREGGDPVSIGVVLDEDGLVLVQREGQAVVARSVLAPARADHWFRVTIGFEASAPRAGGVRFGRVETTVDDGDLLSHDLRVPAASGGLEFFAGVTRGDTSPSTAQVDDVSFFVF</sequence>